<organism evidence="1">
    <name type="scientific">Lepeophtheirus salmonis</name>
    <name type="common">Salmon louse</name>
    <name type="synonym">Caligus salmonis</name>
    <dbReference type="NCBI Taxonomy" id="72036"/>
    <lineage>
        <taxon>Eukaryota</taxon>
        <taxon>Metazoa</taxon>
        <taxon>Ecdysozoa</taxon>
        <taxon>Arthropoda</taxon>
        <taxon>Crustacea</taxon>
        <taxon>Multicrustacea</taxon>
        <taxon>Hexanauplia</taxon>
        <taxon>Copepoda</taxon>
        <taxon>Siphonostomatoida</taxon>
        <taxon>Caligidae</taxon>
        <taxon>Lepeophtheirus</taxon>
    </lineage>
</organism>
<dbReference type="EMBL" id="HACA01005698">
    <property type="protein sequence ID" value="CDW23059.1"/>
    <property type="molecule type" value="Transcribed_RNA"/>
</dbReference>
<accession>A0A0K2TAE4</accession>
<dbReference type="AlphaFoldDB" id="A0A0K2TAE4"/>
<evidence type="ECO:0000313" key="1">
    <source>
        <dbReference type="EMBL" id="CDW23059.1"/>
    </source>
</evidence>
<proteinExistence type="predicted"/>
<name>A0A0K2TAE4_LEPSM</name>
<sequence length="42" mass="4573">MLIQKIISDIAGGPSGLSGTSGWARRIKKKSKSKAEIFLKRD</sequence>
<reference evidence="1" key="1">
    <citation type="submission" date="2014-05" db="EMBL/GenBank/DDBJ databases">
        <authorList>
            <person name="Chronopoulou M."/>
        </authorList>
    </citation>
    <scope>NUCLEOTIDE SEQUENCE</scope>
    <source>
        <tissue evidence="1">Whole organism</tissue>
    </source>
</reference>
<protein>
    <submittedName>
        <fullName evidence="1">Uncharacterized protein</fullName>
    </submittedName>
</protein>